<dbReference type="PANTHER" id="PTHR11188">
    <property type="entry name" value="ARRESTIN DOMAIN CONTAINING PROTEIN"/>
    <property type="match status" value="1"/>
</dbReference>
<proteinExistence type="predicted"/>
<dbReference type="GO" id="GO:0015031">
    <property type="term" value="P:protein transport"/>
    <property type="evidence" value="ECO:0007669"/>
    <property type="project" value="TreeGrafter"/>
</dbReference>
<dbReference type="InterPro" id="IPR014752">
    <property type="entry name" value="Arrestin-like_C"/>
</dbReference>
<dbReference type="SUPFAM" id="SSF81296">
    <property type="entry name" value="E set domains"/>
    <property type="match status" value="2"/>
</dbReference>
<evidence type="ECO:0000259" key="1">
    <source>
        <dbReference type="SMART" id="SM01017"/>
    </source>
</evidence>
<accession>A0A0M3I3H6</accession>
<dbReference type="InterPro" id="IPR014756">
    <property type="entry name" value="Ig_E-set"/>
</dbReference>
<name>A0A0M3I3H6_ASCLU</name>
<dbReference type="AlphaFoldDB" id="A0A0M3I3H6"/>
<dbReference type="Proteomes" id="UP000036681">
    <property type="component" value="Unplaced"/>
</dbReference>
<reference evidence="3" key="1">
    <citation type="submission" date="2017-02" db="UniProtKB">
        <authorList>
            <consortium name="WormBaseParasite"/>
        </authorList>
    </citation>
    <scope>IDENTIFICATION</scope>
</reference>
<keyword evidence="2" id="KW-1185">Reference proteome</keyword>
<dbReference type="Pfam" id="PF02752">
    <property type="entry name" value="Arrestin_C"/>
    <property type="match status" value="1"/>
</dbReference>
<dbReference type="GO" id="GO:0005737">
    <property type="term" value="C:cytoplasm"/>
    <property type="evidence" value="ECO:0007669"/>
    <property type="project" value="TreeGrafter"/>
</dbReference>
<sequence>MGSIERRNEHDIDVFLSEKMYNPGDKIQGQIQFHLNRKLFCDTIIAQLYGIAKVFWTTNEPHNDSFQPIAHVQKRTLIDKKIVVWNAENKTQLPSELTMGDIIRLSSPTAIRPKKVDRSEDGCGLEPGRHSMCFSFDLPKDGLHTSFEQPGCCGCVRYFILVQCLFNEQLIAKRKLLFPLVCPVDLMDNPVAIESEDVNRMINFGKNAYLNVQLHLAKKGFVPGERIPARIFIDNRSGKSVKYAHLSIVQHAFCMANYPYPVDKHSYMETSGVGLPIHKIVNDSAYKYIPEFNVPALVPDFEIPGCIYVDHMLKFEVGFIRNGKPQYSICVIKVPIFIGTSGIDGKGDAPPMSSKQSEEYDSCITSEVTAGEINACAYPPHTFSLPPPPSYTDSMEGRSNVLEGDDECPAYTPLYYRYSVANISEAGNKKNQ</sequence>
<evidence type="ECO:0000313" key="2">
    <source>
        <dbReference type="Proteomes" id="UP000036681"/>
    </source>
</evidence>
<dbReference type="PANTHER" id="PTHR11188:SF175">
    <property type="entry name" value="ARRESTIN C-TERMINAL-LIKE DOMAIN-CONTAINING PROTEIN"/>
    <property type="match status" value="1"/>
</dbReference>
<organism evidence="2 3">
    <name type="scientific">Ascaris lumbricoides</name>
    <name type="common">Giant roundworm</name>
    <dbReference type="NCBI Taxonomy" id="6252"/>
    <lineage>
        <taxon>Eukaryota</taxon>
        <taxon>Metazoa</taxon>
        <taxon>Ecdysozoa</taxon>
        <taxon>Nematoda</taxon>
        <taxon>Chromadorea</taxon>
        <taxon>Rhabditida</taxon>
        <taxon>Spirurina</taxon>
        <taxon>Ascaridomorpha</taxon>
        <taxon>Ascaridoidea</taxon>
        <taxon>Ascarididae</taxon>
        <taxon>Ascaris</taxon>
    </lineage>
</organism>
<dbReference type="InterPro" id="IPR011022">
    <property type="entry name" value="Arrestin_C-like"/>
</dbReference>
<dbReference type="SMART" id="SM01017">
    <property type="entry name" value="Arrestin_C"/>
    <property type="match status" value="1"/>
</dbReference>
<dbReference type="InterPro" id="IPR050357">
    <property type="entry name" value="Arrestin_domain-protein"/>
</dbReference>
<feature type="domain" description="Arrestin C-terminal-like" evidence="1">
    <location>
        <begin position="206"/>
        <end position="343"/>
    </location>
</feature>
<dbReference type="WBParaSite" id="ALUE_0001119801-mRNA-1">
    <property type="protein sequence ID" value="ALUE_0001119801-mRNA-1"/>
    <property type="gene ID" value="ALUE_0001119801"/>
</dbReference>
<evidence type="ECO:0000313" key="3">
    <source>
        <dbReference type="WBParaSite" id="ALUE_0001119801-mRNA-1"/>
    </source>
</evidence>
<protein>
    <submittedName>
        <fullName evidence="3">Arrestin_C domain-containing protein</fullName>
    </submittedName>
</protein>
<dbReference type="Gene3D" id="2.60.40.640">
    <property type="match status" value="2"/>
</dbReference>